<dbReference type="AlphaFoldDB" id="A0A2U2D218"/>
<dbReference type="OrthoDB" id="7027255at2"/>
<accession>A0A2U2D218</accession>
<protein>
    <submittedName>
        <fullName evidence="1">Uncharacterized protein</fullName>
    </submittedName>
</protein>
<comment type="caution">
    <text evidence="1">The sequence shown here is derived from an EMBL/GenBank/DDBJ whole genome shotgun (WGS) entry which is preliminary data.</text>
</comment>
<gene>
    <name evidence="1" type="ORF">C9I49_24570</name>
</gene>
<evidence type="ECO:0000313" key="1">
    <source>
        <dbReference type="EMBL" id="PWE40227.1"/>
    </source>
</evidence>
<sequence length="79" mass="8155">MSGAYFEGTKIPCRSEPARDSGGSCAINVACASIASRLTPTGKQGVCWNEKAPATLGCGGFLFSEAHITPALLLPWPDA</sequence>
<reference evidence="1 2" key="1">
    <citation type="submission" date="2018-05" db="EMBL/GenBank/DDBJ databases">
        <title>Genome sequences of two Antarctic strains of Pseudomonas prosekii: insights into adaptation to extreme conditions.</title>
        <authorList>
            <person name="Snopkova K."/>
            <person name="Dufkova K."/>
            <person name="Cejkova D."/>
            <person name="Sedlacek I."/>
            <person name="Smajs D."/>
        </authorList>
    </citation>
    <scope>NUCLEOTIDE SEQUENCE [LARGE SCALE GENOMIC DNA]</scope>
    <source>
        <strain evidence="1 2">P2673</strain>
    </source>
</reference>
<name>A0A2U2D218_9PSED</name>
<dbReference type="EMBL" id="QFAW01000047">
    <property type="protein sequence ID" value="PWE40227.1"/>
    <property type="molecule type" value="Genomic_DNA"/>
</dbReference>
<dbReference type="Proteomes" id="UP000245056">
    <property type="component" value="Unassembled WGS sequence"/>
</dbReference>
<organism evidence="1 2">
    <name type="scientific">Pseudomonas prosekii</name>
    <dbReference type="NCBI Taxonomy" id="1148509"/>
    <lineage>
        <taxon>Bacteria</taxon>
        <taxon>Pseudomonadati</taxon>
        <taxon>Pseudomonadota</taxon>
        <taxon>Gammaproteobacteria</taxon>
        <taxon>Pseudomonadales</taxon>
        <taxon>Pseudomonadaceae</taxon>
        <taxon>Pseudomonas</taxon>
    </lineage>
</organism>
<evidence type="ECO:0000313" key="2">
    <source>
        <dbReference type="Proteomes" id="UP000245056"/>
    </source>
</evidence>
<proteinExistence type="predicted"/>